<proteinExistence type="predicted"/>
<dbReference type="EMBL" id="AKHW03006215">
    <property type="protein sequence ID" value="KYO23178.1"/>
    <property type="molecule type" value="Genomic_DNA"/>
</dbReference>
<evidence type="ECO:0000313" key="1">
    <source>
        <dbReference type="EMBL" id="KYO23178.1"/>
    </source>
</evidence>
<dbReference type="Proteomes" id="UP000050525">
    <property type="component" value="Unassembled WGS sequence"/>
</dbReference>
<accession>A0A151MF74</accession>
<dbReference type="AlphaFoldDB" id="A0A151MF74"/>
<sequence>MGHRYYTWSQGKRKDKARVEKRGRYEELIRGSECMCLGEGMCLRDEGEYYHILCACPVKTCMGILPAGSELKRWRGPTGCHVSSLVIPSSLQKLLLILCPAGALIIGQAPAELAL</sequence>
<organism evidence="1 2">
    <name type="scientific">Alligator mississippiensis</name>
    <name type="common">American alligator</name>
    <dbReference type="NCBI Taxonomy" id="8496"/>
    <lineage>
        <taxon>Eukaryota</taxon>
        <taxon>Metazoa</taxon>
        <taxon>Chordata</taxon>
        <taxon>Craniata</taxon>
        <taxon>Vertebrata</taxon>
        <taxon>Euteleostomi</taxon>
        <taxon>Archelosauria</taxon>
        <taxon>Archosauria</taxon>
        <taxon>Crocodylia</taxon>
        <taxon>Alligatoridae</taxon>
        <taxon>Alligatorinae</taxon>
        <taxon>Alligator</taxon>
    </lineage>
</organism>
<reference evidence="1 2" key="1">
    <citation type="journal article" date="2012" name="Genome Biol.">
        <title>Sequencing three crocodilian genomes to illuminate the evolution of archosaurs and amniotes.</title>
        <authorList>
            <person name="St John J.A."/>
            <person name="Braun E.L."/>
            <person name="Isberg S.R."/>
            <person name="Miles L.G."/>
            <person name="Chong A.Y."/>
            <person name="Gongora J."/>
            <person name="Dalzell P."/>
            <person name="Moran C."/>
            <person name="Bed'hom B."/>
            <person name="Abzhanov A."/>
            <person name="Burgess S.C."/>
            <person name="Cooksey A.M."/>
            <person name="Castoe T.A."/>
            <person name="Crawford N.G."/>
            <person name="Densmore L.D."/>
            <person name="Drew J.C."/>
            <person name="Edwards S.V."/>
            <person name="Faircloth B.C."/>
            <person name="Fujita M.K."/>
            <person name="Greenwold M.J."/>
            <person name="Hoffmann F.G."/>
            <person name="Howard J.M."/>
            <person name="Iguchi T."/>
            <person name="Janes D.E."/>
            <person name="Khan S.Y."/>
            <person name="Kohno S."/>
            <person name="de Koning A.J."/>
            <person name="Lance S.L."/>
            <person name="McCarthy F.M."/>
            <person name="McCormack J.E."/>
            <person name="Merchant M.E."/>
            <person name="Peterson D.G."/>
            <person name="Pollock D.D."/>
            <person name="Pourmand N."/>
            <person name="Raney B.J."/>
            <person name="Roessler K.A."/>
            <person name="Sanford J.R."/>
            <person name="Sawyer R.H."/>
            <person name="Schmidt C.J."/>
            <person name="Triplett E.W."/>
            <person name="Tuberville T.D."/>
            <person name="Venegas-Anaya M."/>
            <person name="Howard J.T."/>
            <person name="Jarvis E.D."/>
            <person name="Guillette L.J.Jr."/>
            <person name="Glenn T.C."/>
            <person name="Green R.E."/>
            <person name="Ray D.A."/>
        </authorList>
    </citation>
    <scope>NUCLEOTIDE SEQUENCE [LARGE SCALE GENOMIC DNA]</scope>
    <source>
        <strain evidence="1">KSC_2009_1</strain>
    </source>
</reference>
<name>A0A151MF74_ALLMI</name>
<comment type="caution">
    <text evidence="1">The sequence shown here is derived from an EMBL/GenBank/DDBJ whole genome shotgun (WGS) entry which is preliminary data.</text>
</comment>
<gene>
    <name evidence="1" type="ORF">Y1Q_0005615</name>
</gene>
<protein>
    <submittedName>
        <fullName evidence="1">Uncharacterized protein</fullName>
    </submittedName>
</protein>
<evidence type="ECO:0000313" key="2">
    <source>
        <dbReference type="Proteomes" id="UP000050525"/>
    </source>
</evidence>
<keyword evidence="2" id="KW-1185">Reference proteome</keyword>